<dbReference type="AlphaFoldDB" id="A0A3M7SEK7"/>
<evidence type="ECO:0000313" key="2">
    <source>
        <dbReference type="Proteomes" id="UP000276133"/>
    </source>
</evidence>
<comment type="caution">
    <text evidence="1">The sequence shown here is derived from an EMBL/GenBank/DDBJ whole genome shotgun (WGS) entry which is preliminary data.</text>
</comment>
<reference evidence="1 2" key="1">
    <citation type="journal article" date="2018" name="Sci. Rep.">
        <title>Genomic signatures of local adaptation to the degree of environmental predictability in rotifers.</title>
        <authorList>
            <person name="Franch-Gras L."/>
            <person name="Hahn C."/>
            <person name="Garcia-Roger E.M."/>
            <person name="Carmona M.J."/>
            <person name="Serra M."/>
            <person name="Gomez A."/>
        </authorList>
    </citation>
    <scope>NUCLEOTIDE SEQUENCE [LARGE SCALE GENOMIC DNA]</scope>
    <source>
        <strain evidence="1">HYR1</strain>
    </source>
</reference>
<keyword evidence="2" id="KW-1185">Reference proteome</keyword>
<proteinExistence type="predicted"/>
<name>A0A3M7SEK7_BRAPC</name>
<sequence>MTNSDLQFDQKFLMHLFADNSQNKSLKSVNLADHYIIQLNEIKNRFTIVHPQKSLNMFLEKILEKILQYYATCFVPTFFTLNNFSHVQQSIY</sequence>
<dbReference type="EMBL" id="REGN01001516">
    <property type="protein sequence ID" value="RNA34211.1"/>
    <property type="molecule type" value="Genomic_DNA"/>
</dbReference>
<evidence type="ECO:0000313" key="1">
    <source>
        <dbReference type="EMBL" id="RNA34211.1"/>
    </source>
</evidence>
<dbReference type="Proteomes" id="UP000276133">
    <property type="component" value="Unassembled WGS sequence"/>
</dbReference>
<protein>
    <submittedName>
        <fullName evidence="1">Uncharacterized protein</fullName>
    </submittedName>
</protein>
<organism evidence="1 2">
    <name type="scientific">Brachionus plicatilis</name>
    <name type="common">Marine rotifer</name>
    <name type="synonym">Brachionus muelleri</name>
    <dbReference type="NCBI Taxonomy" id="10195"/>
    <lineage>
        <taxon>Eukaryota</taxon>
        <taxon>Metazoa</taxon>
        <taxon>Spiralia</taxon>
        <taxon>Gnathifera</taxon>
        <taxon>Rotifera</taxon>
        <taxon>Eurotatoria</taxon>
        <taxon>Monogononta</taxon>
        <taxon>Pseudotrocha</taxon>
        <taxon>Ploima</taxon>
        <taxon>Brachionidae</taxon>
        <taxon>Brachionus</taxon>
    </lineage>
</organism>
<gene>
    <name evidence="1" type="ORF">BpHYR1_002238</name>
</gene>
<accession>A0A3M7SEK7</accession>